<dbReference type="EMBL" id="CAJJDN010000007">
    <property type="protein sequence ID" value="CAD8053383.1"/>
    <property type="molecule type" value="Genomic_DNA"/>
</dbReference>
<name>A0A8S1KGK7_9CILI</name>
<sequence>MKASKTMSSSRSHQQTRSFILNTLDNSQETIMMQKSPSENKLVQTQKAYIMIQPKLVEIFDENKTKKTELRFENSISQLKTVNIIQGKGQDNKEIPITSERKQNRKQSMKQSLRIITQL</sequence>
<proteinExistence type="predicted"/>
<dbReference type="AlphaFoldDB" id="A0A8S1KGK7"/>
<evidence type="ECO:0000313" key="3">
    <source>
        <dbReference type="Proteomes" id="UP000692954"/>
    </source>
</evidence>
<dbReference type="Proteomes" id="UP000692954">
    <property type="component" value="Unassembled WGS sequence"/>
</dbReference>
<feature type="compositionally biased region" description="Basic and acidic residues" evidence="1">
    <location>
        <begin position="92"/>
        <end position="102"/>
    </location>
</feature>
<keyword evidence="3" id="KW-1185">Reference proteome</keyword>
<gene>
    <name evidence="2" type="ORF">PSON_ATCC_30995.1.T0070313</name>
</gene>
<reference evidence="2" key="1">
    <citation type="submission" date="2021-01" db="EMBL/GenBank/DDBJ databases">
        <authorList>
            <consortium name="Genoscope - CEA"/>
            <person name="William W."/>
        </authorList>
    </citation>
    <scope>NUCLEOTIDE SEQUENCE</scope>
</reference>
<evidence type="ECO:0000256" key="1">
    <source>
        <dbReference type="SAM" id="MobiDB-lite"/>
    </source>
</evidence>
<feature type="region of interest" description="Disordered" evidence="1">
    <location>
        <begin position="92"/>
        <end position="119"/>
    </location>
</feature>
<protein>
    <submittedName>
        <fullName evidence="2">Uncharacterized protein</fullName>
    </submittedName>
</protein>
<feature type="compositionally biased region" description="Polar residues" evidence="1">
    <location>
        <begin position="109"/>
        <end position="119"/>
    </location>
</feature>
<dbReference type="OrthoDB" id="294203at2759"/>
<evidence type="ECO:0000313" key="2">
    <source>
        <dbReference type="EMBL" id="CAD8053383.1"/>
    </source>
</evidence>
<organism evidence="2 3">
    <name type="scientific">Paramecium sonneborni</name>
    <dbReference type="NCBI Taxonomy" id="65129"/>
    <lineage>
        <taxon>Eukaryota</taxon>
        <taxon>Sar</taxon>
        <taxon>Alveolata</taxon>
        <taxon>Ciliophora</taxon>
        <taxon>Intramacronucleata</taxon>
        <taxon>Oligohymenophorea</taxon>
        <taxon>Peniculida</taxon>
        <taxon>Parameciidae</taxon>
        <taxon>Paramecium</taxon>
    </lineage>
</organism>
<accession>A0A8S1KGK7</accession>
<comment type="caution">
    <text evidence="2">The sequence shown here is derived from an EMBL/GenBank/DDBJ whole genome shotgun (WGS) entry which is preliminary data.</text>
</comment>